<evidence type="ECO:0000313" key="2">
    <source>
        <dbReference type="Proteomes" id="UP000036608"/>
    </source>
</evidence>
<protein>
    <recommendedName>
        <fullName evidence="3">Type III secretion effector protein</fullName>
    </recommendedName>
</protein>
<reference evidence="1 2" key="1">
    <citation type="journal article" date="2015" name="Genome Announc.">
        <title>Complete Genome Sequence of the Rhizobacterium Pseudomonas trivialis Strain IHBB745 with Multiple Plant Growth-Promoting Activities and Tolerance to Desiccation and Alkalinity.</title>
        <authorList>
            <person name="Gulati A."/>
            <person name="Swarnkar M.K."/>
            <person name="Vyas P."/>
            <person name="Rahi P."/>
            <person name="Thakur R."/>
            <person name="Thakur N."/>
            <person name="Singh A.K."/>
        </authorList>
    </citation>
    <scope>NUCLEOTIDE SEQUENCE [LARGE SCALE GENOMIC DNA]</scope>
    <source>
        <strain evidence="2">745</strain>
    </source>
</reference>
<dbReference type="AlphaFoldDB" id="A0A0H5AMP4"/>
<evidence type="ECO:0008006" key="3">
    <source>
        <dbReference type="Google" id="ProtNLM"/>
    </source>
</evidence>
<dbReference type="EMBL" id="CP011507">
    <property type="protein sequence ID" value="AKS05372.1"/>
    <property type="molecule type" value="Genomic_DNA"/>
</dbReference>
<dbReference type="Proteomes" id="UP000036608">
    <property type="component" value="Chromosome"/>
</dbReference>
<gene>
    <name evidence="1" type="ORF">AA957_04340</name>
</gene>
<dbReference type="RefSeq" id="WP_049709099.1">
    <property type="nucleotide sequence ID" value="NZ_CP011507.1"/>
</dbReference>
<dbReference type="PATRIC" id="fig|200450.3.peg.912"/>
<name>A0A0H5AMP4_9PSED</name>
<sequence>MVDSVNALRFTQPAVSARNDFPLPHGGGVNNYRFPNGSERHFDGQNLYGDMTKVGNPFTSSDDHLLASDLKNDLPLLDAFRKDGKLTLASFNDAIASSDVSERTRKLLEAILNRPRVKEAITGKGREITADSLSDAAKTLHGNTDPNTYSANPFHSKSNRQVAEAFLAVFGDWRDKSKDIDIFGEKHWYVHKDKIAEIASDPDFTDNGKVVLDSSTGTPRKKYRTFDVHLANTLMDRPELRTSLDDYKANGYNPLGSRNHDDWYKNYSIKRWTDTDKEEKGE</sequence>
<organism evidence="1 2">
    <name type="scientific">Pseudomonas trivialis</name>
    <dbReference type="NCBI Taxonomy" id="200450"/>
    <lineage>
        <taxon>Bacteria</taxon>
        <taxon>Pseudomonadati</taxon>
        <taxon>Pseudomonadota</taxon>
        <taxon>Gammaproteobacteria</taxon>
        <taxon>Pseudomonadales</taxon>
        <taxon>Pseudomonadaceae</taxon>
        <taxon>Pseudomonas</taxon>
    </lineage>
</organism>
<proteinExistence type="predicted"/>
<dbReference type="KEGG" id="ptv:AA957_04340"/>
<accession>A0A0H5AMP4</accession>
<evidence type="ECO:0000313" key="1">
    <source>
        <dbReference type="EMBL" id="AKS05372.1"/>
    </source>
</evidence>
<reference evidence="2" key="2">
    <citation type="submission" date="2015-05" db="EMBL/GenBank/DDBJ databases">
        <authorList>
            <person name="Swarnkar M.K."/>
            <person name="Vyas P."/>
            <person name="Rahi P."/>
            <person name="Thakur R."/>
            <person name="Thakur N."/>
            <person name="Singh A.K."/>
            <person name="Gulati A."/>
        </authorList>
    </citation>
    <scope>NUCLEOTIDE SEQUENCE [LARGE SCALE GENOMIC DNA]</scope>
    <source>
        <strain evidence="2">745</strain>
    </source>
</reference>